<dbReference type="Pfam" id="PF13624">
    <property type="entry name" value="SurA_N_3"/>
    <property type="match status" value="1"/>
</dbReference>
<evidence type="ECO:0000256" key="1">
    <source>
        <dbReference type="ARBA" id="ARBA00000971"/>
    </source>
</evidence>
<organism evidence="6 7">
    <name type="scientific">Heliophilum fasciatum</name>
    <dbReference type="NCBI Taxonomy" id="35700"/>
    <lineage>
        <taxon>Bacteria</taxon>
        <taxon>Bacillati</taxon>
        <taxon>Bacillota</taxon>
        <taxon>Clostridia</taxon>
        <taxon>Eubacteriales</taxon>
        <taxon>Heliobacteriaceae</taxon>
        <taxon>Heliophilum</taxon>
    </lineage>
</organism>
<dbReference type="EC" id="5.2.1.8" evidence="2"/>
<dbReference type="GO" id="GO:0003755">
    <property type="term" value="F:peptidyl-prolyl cis-trans isomerase activity"/>
    <property type="evidence" value="ECO:0007669"/>
    <property type="project" value="UniProtKB-KW"/>
</dbReference>
<gene>
    <name evidence="6" type="ORF">EDD73_1136</name>
</gene>
<keyword evidence="4" id="KW-0697">Rotamase</keyword>
<comment type="caution">
    <text evidence="6">The sequence shown here is derived from an EMBL/GenBank/DDBJ whole genome shotgun (WGS) entry which is preliminary data.</text>
</comment>
<proteinExistence type="predicted"/>
<dbReference type="EMBL" id="SLXT01000013">
    <property type="protein sequence ID" value="TCP63956.1"/>
    <property type="molecule type" value="Genomic_DNA"/>
</dbReference>
<evidence type="ECO:0000313" key="7">
    <source>
        <dbReference type="Proteomes" id="UP000294813"/>
    </source>
</evidence>
<keyword evidence="3" id="KW-0732">Signal</keyword>
<comment type="catalytic activity">
    <reaction evidence="1">
        <text>[protein]-peptidylproline (omega=180) = [protein]-peptidylproline (omega=0)</text>
        <dbReference type="Rhea" id="RHEA:16237"/>
        <dbReference type="Rhea" id="RHEA-COMP:10747"/>
        <dbReference type="Rhea" id="RHEA-COMP:10748"/>
        <dbReference type="ChEBI" id="CHEBI:83833"/>
        <dbReference type="ChEBI" id="CHEBI:83834"/>
        <dbReference type="EC" id="5.2.1.8"/>
    </reaction>
</comment>
<dbReference type="Proteomes" id="UP000294813">
    <property type="component" value="Unassembled WGS sequence"/>
</dbReference>
<evidence type="ECO:0000313" key="6">
    <source>
        <dbReference type="EMBL" id="TCP63956.1"/>
    </source>
</evidence>
<accession>A0A4V2SWW6</accession>
<evidence type="ECO:0000256" key="2">
    <source>
        <dbReference type="ARBA" id="ARBA00013194"/>
    </source>
</evidence>
<evidence type="ECO:0000256" key="3">
    <source>
        <dbReference type="ARBA" id="ARBA00022729"/>
    </source>
</evidence>
<dbReference type="PANTHER" id="PTHR47245:SF1">
    <property type="entry name" value="FOLDASE PROTEIN PRSA"/>
    <property type="match status" value="1"/>
</dbReference>
<reference evidence="6 7" key="1">
    <citation type="submission" date="2019-03" db="EMBL/GenBank/DDBJ databases">
        <title>Genomic Encyclopedia of Type Strains, Phase IV (KMG-IV): sequencing the most valuable type-strain genomes for metagenomic binning, comparative biology and taxonomic classification.</title>
        <authorList>
            <person name="Goeker M."/>
        </authorList>
    </citation>
    <scope>NUCLEOTIDE SEQUENCE [LARGE SCALE GENOMIC DNA]</scope>
    <source>
        <strain evidence="6 7">DSM 11170</strain>
    </source>
</reference>
<dbReference type="Gene3D" id="1.10.4030.10">
    <property type="entry name" value="Porin chaperone SurA, peptide-binding domain"/>
    <property type="match status" value="1"/>
</dbReference>
<name>A0A4V2SWW6_9FIRM</name>
<keyword evidence="7" id="KW-1185">Reference proteome</keyword>
<protein>
    <recommendedName>
        <fullName evidence="2">peptidylprolyl isomerase</fullName>
        <ecNumber evidence="2">5.2.1.8</ecNumber>
    </recommendedName>
</protein>
<sequence length="223" mass="24484">MFEKIKQSKQAQLLLVVVAGILLLGAFAISNGYANDANGNIVARVNGETVTKDDLYATMVKEQGKQALDALIAQKMIDAEAKKQNVTVTDDEIAGKLTEIEASYGGKEAFLQALSLSGLTEEQLKENIARNIRVEKLIAPQIVVTDEEMLNFFNENKEILAQEAAASGAEASTGAKNQEVPAITFEASKEKIKGILFTQKVQEQYESWLSQLYSEYKVETFLN</sequence>
<dbReference type="RefSeq" id="WP_165876404.1">
    <property type="nucleotide sequence ID" value="NZ_JAOQNU010000012.1"/>
</dbReference>
<dbReference type="InterPro" id="IPR050245">
    <property type="entry name" value="PrsA_foldase"/>
</dbReference>
<keyword evidence="5" id="KW-0413">Isomerase</keyword>
<evidence type="ECO:0000256" key="5">
    <source>
        <dbReference type="ARBA" id="ARBA00023235"/>
    </source>
</evidence>
<dbReference type="PANTHER" id="PTHR47245">
    <property type="entry name" value="PEPTIDYLPROLYL ISOMERASE"/>
    <property type="match status" value="1"/>
</dbReference>
<dbReference type="InterPro" id="IPR027304">
    <property type="entry name" value="Trigger_fact/SurA_dom_sf"/>
</dbReference>
<dbReference type="SUPFAM" id="SSF109998">
    <property type="entry name" value="Triger factor/SurA peptide-binding domain-like"/>
    <property type="match status" value="1"/>
</dbReference>
<evidence type="ECO:0000256" key="4">
    <source>
        <dbReference type="ARBA" id="ARBA00023110"/>
    </source>
</evidence>
<dbReference type="AlphaFoldDB" id="A0A4V2SWW6"/>